<keyword evidence="9" id="KW-1185">Reference proteome</keyword>
<dbReference type="AlphaFoldDB" id="A0A9P0G403"/>
<evidence type="ECO:0000313" key="8">
    <source>
        <dbReference type="EMBL" id="CAH1099108.1"/>
    </source>
</evidence>
<dbReference type="Proteomes" id="UP001153636">
    <property type="component" value="Chromosome 1"/>
</dbReference>
<evidence type="ECO:0000256" key="4">
    <source>
        <dbReference type="ARBA" id="ARBA00023163"/>
    </source>
</evidence>
<dbReference type="OrthoDB" id="3066195at2759"/>
<dbReference type="Pfam" id="PF13873">
    <property type="entry name" value="Myb_DNA-bind_5"/>
    <property type="match status" value="1"/>
</dbReference>
<evidence type="ECO:0000313" key="9">
    <source>
        <dbReference type="Proteomes" id="UP001153636"/>
    </source>
</evidence>
<dbReference type="InterPro" id="IPR028002">
    <property type="entry name" value="Myb_DNA-bind_5"/>
</dbReference>
<evidence type="ECO:0000256" key="5">
    <source>
        <dbReference type="ARBA" id="ARBA00025466"/>
    </source>
</evidence>
<organism evidence="8 9">
    <name type="scientific">Psylliodes chrysocephalus</name>
    <dbReference type="NCBI Taxonomy" id="3402493"/>
    <lineage>
        <taxon>Eukaryota</taxon>
        <taxon>Metazoa</taxon>
        <taxon>Ecdysozoa</taxon>
        <taxon>Arthropoda</taxon>
        <taxon>Hexapoda</taxon>
        <taxon>Insecta</taxon>
        <taxon>Pterygota</taxon>
        <taxon>Neoptera</taxon>
        <taxon>Endopterygota</taxon>
        <taxon>Coleoptera</taxon>
        <taxon>Polyphaga</taxon>
        <taxon>Cucujiformia</taxon>
        <taxon>Chrysomeloidea</taxon>
        <taxon>Chrysomelidae</taxon>
        <taxon>Galerucinae</taxon>
        <taxon>Alticini</taxon>
        <taxon>Psylliodes</taxon>
    </lineage>
</organism>
<dbReference type="EMBL" id="OV651813">
    <property type="protein sequence ID" value="CAH1099108.1"/>
    <property type="molecule type" value="Genomic_DNA"/>
</dbReference>
<feature type="domain" description="Myb/SANT-like DNA-binding" evidence="7">
    <location>
        <begin position="7"/>
        <end position="82"/>
    </location>
</feature>
<evidence type="ECO:0000256" key="6">
    <source>
        <dbReference type="SAM" id="MobiDB-lite"/>
    </source>
</evidence>
<evidence type="ECO:0000256" key="2">
    <source>
        <dbReference type="ARBA" id="ARBA00016807"/>
    </source>
</evidence>
<accession>A0A9P0G403</accession>
<evidence type="ECO:0000259" key="7">
    <source>
        <dbReference type="Pfam" id="PF13873"/>
    </source>
</evidence>
<keyword evidence="3" id="KW-0805">Transcription regulation</keyword>
<dbReference type="PANTHER" id="PTHR21411">
    <property type="entry name" value="APONTIC"/>
    <property type="match status" value="1"/>
</dbReference>
<gene>
    <name evidence="8" type="ORF">PSYICH_LOCUS71</name>
</gene>
<dbReference type="PANTHER" id="PTHR21411:SF0">
    <property type="entry name" value="REGULATORY PROTEIN ZESTE"/>
    <property type="match status" value="1"/>
</dbReference>
<comment type="function">
    <text evidence="5">Involved in transvection phenomena (= synapsis-dependent gene expression), where the synaptic pairing of chromosomes carrying genes with which zeste interacts influences the expression of these genes. Zeste binds to DNA and stimulates transcription from a nearby promoter.</text>
</comment>
<evidence type="ECO:0000256" key="1">
    <source>
        <dbReference type="ARBA" id="ARBA00011764"/>
    </source>
</evidence>
<feature type="region of interest" description="Disordered" evidence="6">
    <location>
        <begin position="181"/>
        <end position="212"/>
    </location>
</feature>
<keyword evidence="4" id="KW-0804">Transcription</keyword>
<comment type="subunit">
    <text evidence="1">Self-associates forming complexes of several hundred monomers.</text>
</comment>
<protein>
    <recommendedName>
        <fullName evidence="2">Regulatory protein zeste</fullName>
    </recommendedName>
</protein>
<feature type="compositionally biased region" description="Basic and acidic residues" evidence="6">
    <location>
        <begin position="193"/>
        <end position="205"/>
    </location>
</feature>
<evidence type="ECO:0000256" key="3">
    <source>
        <dbReference type="ARBA" id="ARBA00023015"/>
    </source>
</evidence>
<name>A0A9P0G403_9CUCU</name>
<sequence>MEKEIKRCANFTSREKDILLSLVQKYFKCLENKKNNAVFNKQKQECWEKLAWEFNSSQTSGFRTGMQLKSLYEQMKKLAKQHKSDEKLEVFKTGGGNYTSKVTSQDEKVLSMLEENFFTIPNNFDSNAAENVAGPSRIQPMMVDIEDTNENIMVIYEEDEEEAFLENEINLKRTEHKKEIKGTDQTETIEEEPVPKKQKLDDAKTPQKYKKSMPSLIKNRLEISEKKLNILKIMEETEKENLRGKKIDNEIKEIIKERELLELKIKKIKFNELNA</sequence>
<reference evidence="8" key="1">
    <citation type="submission" date="2022-01" db="EMBL/GenBank/DDBJ databases">
        <authorList>
            <person name="King R."/>
        </authorList>
    </citation>
    <scope>NUCLEOTIDE SEQUENCE</scope>
</reference>
<proteinExistence type="predicted"/>